<dbReference type="PANTHER" id="PTHR30408">
    <property type="entry name" value="TYPE-1 RESTRICTION ENZYME ECOKI SPECIFICITY PROTEIN"/>
    <property type="match status" value="1"/>
</dbReference>
<dbReference type="RefSeq" id="WP_308952286.1">
    <property type="nucleotide sequence ID" value="NZ_JARXHW010000065.1"/>
</dbReference>
<protein>
    <submittedName>
        <fullName evidence="5">Restriction endonuclease subunit S</fullName>
        <ecNumber evidence="5">3.1.21.-</ecNumber>
    </submittedName>
</protein>
<keyword evidence="6" id="KW-1185">Reference proteome</keyword>
<feature type="domain" description="Type I restriction modification DNA specificity" evidence="4">
    <location>
        <begin position="69"/>
        <end position="196"/>
    </location>
</feature>
<dbReference type="GO" id="GO:0016787">
    <property type="term" value="F:hydrolase activity"/>
    <property type="evidence" value="ECO:0007669"/>
    <property type="project" value="UniProtKB-KW"/>
</dbReference>
<dbReference type="InterPro" id="IPR052021">
    <property type="entry name" value="Type-I_RS_S_subunit"/>
</dbReference>
<name>A0ABU1AYY6_9BACT</name>
<accession>A0ABU1AYY6</accession>
<evidence type="ECO:0000313" key="6">
    <source>
        <dbReference type="Proteomes" id="UP001225316"/>
    </source>
</evidence>
<dbReference type="EMBL" id="JARXHW010000065">
    <property type="protein sequence ID" value="MDQ8209371.1"/>
    <property type="molecule type" value="Genomic_DNA"/>
</dbReference>
<dbReference type="CDD" id="cd17246">
    <property type="entry name" value="RMtype1_S_SonII-TRD2-CR2_like"/>
    <property type="match status" value="1"/>
</dbReference>
<evidence type="ECO:0000313" key="5">
    <source>
        <dbReference type="EMBL" id="MDQ8209371.1"/>
    </source>
</evidence>
<dbReference type="GO" id="GO:0004519">
    <property type="term" value="F:endonuclease activity"/>
    <property type="evidence" value="ECO:0007669"/>
    <property type="project" value="UniProtKB-KW"/>
</dbReference>
<evidence type="ECO:0000256" key="2">
    <source>
        <dbReference type="ARBA" id="ARBA00022747"/>
    </source>
</evidence>
<dbReference type="PANTHER" id="PTHR30408:SF13">
    <property type="entry name" value="TYPE I RESTRICTION ENZYME HINDI SPECIFICITY SUBUNIT"/>
    <property type="match status" value="1"/>
</dbReference>
<dbReference type="InterPro" id="IPR044946">
    <property type="entry name" value="Restrct_endonuc_typeI_TRD_sf"/>
</dbReference>
<comment type="caution">
    <text evidence="5">The sequence shown here is derived from an EMBL/GenBank/DDBJ whole genome shotgun (WGS) entry which is preliminary data.</text>
</comment>
<keyword evidence="2" id="KW-0680">Restriction system</keyword>
<dbReference type="SUPFAM" id="SSF116734">
    <property type="entry name" value="DNA methylase specificity domain"/>
    <property type="match status" value="2"/>
</dbReference>
<comment type="similarity">
    <text evidence="1">Belongs to the type-I restriction system S methylase family.</text>
</comment>
<keyword evidence="5" id="KW-0255">Endonuclease</keyword>
<sequence length="475" mass="53439">MVAEQEYVGPPLVGVDSSWKIQSLESICDGVFDCPHSTPMLVDEGIFMVRTQDIRKGYFDTSNAVFVSQETYKERIKRAEPSPGDILFSREGTYFGDAAEIPERTKVCLGQRMVLIRPKSEIINPSFLRNWINSPTFQNYLLAFRDGTVTERLNMSTVRTLPIPLPPLPEQKAIAHILGSLDDKIEVNRKMNATLEAMAQALFKSWFVDFDPVIDNALTAGNPIPPEFQARAELRRLNAEKLESATHHSSLATQNSRTAHLFPDSFQETEELGWIPQGWETGKITELADLNSESWSNKTHPDHVNYVDLANTKNGRINEVFPYDYSEAPSRARRVLKVDDTIIGTVRPGNRSFAYIQEDGLTGSTGFAVLRPKQEACRSYVYLCLTQDDVIDHFAHLADGGAYSAIRPEVVGNLETVTFPQELMELFDQKAYPLIEKIGQHQRATDILTNLRDTLLPKLISGDLRIPNKEHVSSI</sequence>
<evidence type="ECO:0000259" key="4">
    <source>
        <dbReference type="Pfam" id="PF01420"/>
    </source>
</evidence>
<keyword evidence="5" id="KW-0378">Hydrolase</keyword>
<evidence type="ECO:0000256" key="3">
    <source>
        <dbReference type="ARBA" id="ARBA00023125"/>
    </source>
</evidence>
<reference evidence="5 6" key="1">
    <citation type="submission" date="2023-04" db="EMBL/GenBank/DDBJ databases">
        <title>A novel bacteria isolated from coastal sediment.</title>
        <authorList>
            <person name="Liu X.-J."/>
            <person name="Du Z.-J."/>
        </authorList>
    </citation>
    <scope>NUCLEOTIDE SEQUENCE [LARGE SCALE GENOMIC DNA]</scope>
    <source>
        <strain evidence="5 6">SDUM461003</strain>
    </source>
</reference>
<dbReference type="Pfam" id="PF01420">
    <property type="entry name" value="Methylase_S"/>
    <property type="match status" value="1"/>
</dbReference>
<dbReference type="Gene3D" id="3.90.220.20">
    <property type="entry name" value="DNA methylase specificity domains"/>
    <property type="match status" value="2"/>
</dbReference>
<organism evidence="5 6">
    <name type="scientific">Thalassobacterium maritimum</name>
    <dbReference type="NCBI Taxonomy" id="3041265"/>
    <lineage>
        <taxon>Bacteria</taxon>
        <taxon>Pseudomonadati</taxon>
        <taxon>Verrucomicrobiota</taxon>
        <taxon>Opitutia</taxon>
        <taxon>Puniceicoccales</taxon>
        <taxon>Coraliomargaritaceae</taxon>
        <taxon>Thalassobacterium</taxon>
    </lineage>
</organism>
<proteinExistence type="inferred from homology"/>
<evidence type="ECO:0000256" key="1">
    <source>
        <dbReference type="ARBA" id="ARBA00010923"/>
    </source>
</evidence>
<dbReference type="InterPro" id="IPR000055">
    <property type="entry name" value="Restrct_endonuc_typeI_TRD"/>
</dbReference>
<gene>
    <name evidence="5" type="ORF">QEH52_17720</name>
</gene>
<dbReference type="EC" id="3.1.21.-" evidence="5"/>
<dbReference type="Proteomes" id="UP001225316">
    <property type="component" value="Unassembled WGS sequence"/>
</dbReference>
<keyword evidence="5" id="KW-0540">Nuclease</keyword>
<keyword evidence="3" id="KW-0238">DNA-binding</keyword>